<keyword evidence="2" id="KW-0677">Repeat</keyword>
<feature type="region of interest" description="Disordered" evidence="3">
    <location>
        <begin position="927"/>
        <end position="950"/>
    </location>
</feature>
<evidence type="ECO:0000256" key="2">
    <source>
        <dbReference type="ARBA" id="ARBA00022737"/>
    </source>
</evidence>
<keyword evidence="7" id="KW-1185">Reference proteome</keyword>
<keyword evidence="1" id="KW-0880">Kelch repeat</keyword>
<evidence type="ECO:0000313" key="7">
    <source>
        <dbReference type="Proteomes" id="UP000037751"/>
    </source>
</evidence>
<feature type="compositionally biased region" description="Polar residues" evidence="3">
    <location>
        <begin position="780"/>
        <end position="792"/>
    </location>
</feature>
<evidence type="ECO:0000256" key="3">
    <source>
        <dbReference type="SAM" id="MobiDB-lite"/>
    </source>
</evidence>
<sequence length="950" mass="100631">MTRLFTLLPWISALVVSMVHAQTLDAEDPLNNLLPNVPLASAIGAAWGSSQNGGSRQAGQADANAAGSLAGMIGSIGNMQAPSPDMSQYSNHTPTPRWGTSAAYLQGSHVIVFTGGQTDTHGSITNETLLLDMSGLTNLQNTRAASRVVPWLDVNQSSHSQAAPRTAYAASVVSTSVCGATDGHVVDTFWLAGGKTEHCADQPYLWTFAVERNGNRTIGKWVAQETNGTDPKRRSHAQALLTSTTLEGQDAVAMLVLGGQDRDVVCHPTQETQDSYATSLDEYAMGSVLDSQCRSPNRAGTSTVQTYDYKKEIDSAPVTEYALARMPVLENQQTHQFETPYLLLGGRDKQHKLVDFERPWAYDSSSGRWTQWVTAGDIPTPRVGHSAVVSNDGRVFVYGGYKRHGDDRTVSKQPTDETYMLDASTTPARWTRVQYREPPEDGPAPSARAYHSAVMVDDVMVVAFGQQYKRTAYGLARRGGTNVNASEPLVMYMETRNTIMGFRWTDSLSAIVSGRVAQNVMGGQTRVASATFAAPTPAGQRADRPTQAPLPEMTRVPTPEESVVSQVSVLSKSMKEASRSAQASMSQASQASVASASASRSSASAASAAAAASADAADANKAGDANGNADGGESGNNNGHAMAPASEFDPMLPQSTMASSTGIAAMPSTTTQPSDKAGENGDNADGSSSSSRTGAIAGGVIGAAALCVGAVVGGLYAYKKRRESQQIAELRANGVLYGGSGRKDDVESAPPVSSLWLQRPLKDVVDNDFGRRSNMSAYSMQGQAGTPLSTSPAGGRSMGSTEEGRHMVRGPRSVYPDGMEAYSAAAAYQAASAGPNPFEAAPVSYDGAPSHEHYYYEGMPTSASSHDHMVDPFAGGVLRSSGTDMTTNASDYAPSMYSHMADGNASSVHMDEYDVVPAHEEDMHMRNSASTQQLYPYMPSERSQLRVMNN</sequence>
<keyword evidence="4" id="KW-0812">Transmembrane</keyword>
<dbReference type="Pfam" id="PF24681">
    <property type="entry name" value="Kelch_KLHDC2_KLHL20_DRC7"/>
    <property type="match status" value="1"/>
</dbReference>
<dbReference type="EMBL" id="LGAV01000001">
    <property type="protein sequence ID" value="KOS16506.1"/>
    <property type="molecule type" value="Genomic_DNA"/>
</dbReference>
<evidence type="ECO:0000313" key="6">
    <source>
        <dbReference type="EMBL" id="KOS16506.1"/>
    </source>
</evidence>
<feature type="signal peptide" evidence="5">
    <location>
        <begin position="1"/>
        <end position="21"/>
    </location>
</feature>
<dbReference type="AlphaFoldDB" id="A0A0M8MPA3"/>
<dbReference type="Proteomes" id="UP000037751">
    <property type="component" value="Unassembled WGS sequence"/>
</dbReference>
<name>A0A0M8MPA3_9BASI</name>
<feature type="chain" id="PRO_5005818794" evidence="5">
    <location>
        <begin position="22"/>
        <end position="950"/>
    </location>
</feature>
<dbReference type="GeneID" id="28729702"/>
<keyword evidence="5" id="KW-0732">Signal</keyword>
<dbReference type="SUPFAM" id="SSF50965">
    <property type="entry name" value="Galactose oxidase, central domain"/>
    <property type="match status" value="1"/>
</dbReference>
<evidence type="ECO:0000256" key="5">
    <source>
        <dbReference type="SAM" id="SignalP"/>
    </source>
</evidence>
<protein>
    <submittedName>
        <fullName evidence="6">Kelch repeat protein</fullName>
    </submittedName>
</protein>
<dbReference type="VEuPathDB" id="FungiDB:Malapachy_3354"/>
<dbReference type="RefSeq" id="XP_017994138.1">
    <property type="nucleotide sequence ID" value="XM_018137826.1"/>
</dbReference>
<feature type="region of interest" description="Disordered" evidence="3">
    <location>
        <begin position="620"/>
        <end position="692"/>
    </location>
</feature>
<keyword evidence="4" id="KW-0472">Membrane</keyword>
<dbReference type="Gene3D" id="2.120.10.80">
    <property type="entry name" value="Kelch-type beta propeller"/>
    <property type="match status" value="2"/>
</dbReference>
<feature type="region of interest" description="Disordered" evidence="3">
    <location>
        <begin position="780"/>
        <end position="808"/>
    </location>
</feature>
<dbReference type="InterPro" id="IPR011043">
    <property type="entry name" value="Gal_Oxase/kelch_b-propeller"/>
</dbReference>
<gene>
    <name evidence="6" type="ORF">Malapachy_3354</name>
</gene>
<comment type="caution">
    <text evidence="6">The sequence shown here is derived from an EMBL/GenBank/DDBJ whole genome shotgun (WGS) entry which is preliminary data.</text>
</comment>
<keyword evidence="4" id="KW-1133">Transmembrane helix</keyword>
<accession>A0A0M8MPA3</accession>
<feature type="region of interest" description="Disordered" evidence="3">
    <location>
        <begin position="532"/>
        <end position="564"/>
    </location>
</feature>
<evidence type="ECO:0000256" key="4">
    <source>
        <dbReference type="SAM" id="Phobius"/>
    </source>
</evidence>
<dbReference type="PANTHER" id="PTHR46093">
    <property type="entry name" value="ACYL-COA-BINDING DOMAIN-CONTAINING PROTEIN 5"/>
    <property type="match status" value="1"/>
</dbReference>
<feature type="transmembrane region" description="Helical" evidence="4">
    <location>
        <begin position="695"/>
        <end position="718"/>
    </location>
</feature>
<dbReference type="InterPro" id="IPR015915">
    <property type="entry name" value="Kelch-typ_b-propeller"/>
</dbReference>
<dbReference type="PANTHER" id="PTHR46093:SF18">
    <property type="entry name" value="FIBRONECTIN TYPE-III DOMAIN-CONTAINING PROTEIN"/>
    <property type="match status" value="1"/>
</dbReference>
<reference evidence="6 7" key="1">
    <citation type="submission" date="2015-07" db="EMBL/GenBank/DDBJ databases">
        <title>Draft Genome Sequence of Malassezia furfur CBS1878 and Malassezia pachydermatis CBS1879.</title>
        <authorList>
            <person name="Triana S."/>
            <person name="Ohm R."/>
            <person name="Gonzalez A."/>
            <person name="DeCock H."/>
            <person name="Restrepo S."/>
            <person name="Celis A."/>
        </authorList>
    </citation>
    <scope>NUCLEOTIDE SEQUENCE [LARGE SCALE GENOMIC DNA]</scope>
    <source>
        <strain evidence="6 7">CBS 1879</strain>
    </source>
</reference>
<proteinExistence type="predicted"/>
<dbReference type="OrthoDB" id="432528at2759"/>
<organism evidence="6 7">
    <name type="scientific">Malassezia pachydermatis</name>
    <dbReference type="NCBI Taxonomy" id="77020"/>
    <lineage>
        <taxon>Eukaryota</taxon>
        <taxon>Fungi</taxon>
        <taxon>Dikarya</taxon>
        <taxon>Basidiomycota</taxon>
        <taxon>Ustilaginomycotina</taxon>
        <taxon>Malasseziomycetes</taxon>
        <taxon>Malasseziales</taxon>
        <taxon>Malasseziaceae</taxon>
        <taxon>Malassezia</taxon>
    </lineage>
</organism>
<feature type="compositionally biased region" description="Polar residues" evidence="3">
    <location>
        <begin position="653"/>
        <end position="674"/>
    </location>
</feature>
<evidence type="ECO:0000256" key="1">
    <source>
        <dbReference type="ARBA" id="ARBA00022441"/>
    </source>
</evidence>